<accession>A0A931AA11</accession>
<proteinExistence type="predicted"/>
<dbReference type="AlphaFoldDB" id="A0A931AA11"/>
<keyword evidence="3" id="KW-1185">Reference proteome</keyword>
<evidence type="ECO:0000313" key="3">
    <source>
        <dbReference type="Proteomes" id="UP000605361"/>
    </source>
</evidence>
<name>A0A931AA11_9ACTN</name>
<protein>
    <recommendedName>
        <fullName evidence="4">Phage terminase small subunit</fullName>
    </recommendedName>
</protein>
<evidence type="ECO:0000313" key="2">
    <source>
        <dbReference type="EMBL" id="MBF8189117.1"/>
    </source>
</evidence>
<reference evidence="2" key="1">
    <citation type="submission" date="2020-11" db="EMBL/GenBank/DDBJ databases">
        <title>Whole-genome analyses of Nonomuraea sp. K274.</title>
        <authorList>
            <person name="Veyisoglu A."/>
        </authorList>
    </citation>
    <scope>NUCLEOTIDE SEQUENCE</scope>
    <source>
        <strain evidence="2">K274</strain>
    </source>
</reference>
<comment type="caution">
    <text evidence="2">The sequence shown here is derived from an EMBL/GenBank/DDBJ whole genome shotgun (WGS) entry which is preliminary data.</text>
</comment>
<feature type="compositionally biased region" description="Basic and acidic residues" evidence="1">
    <location>
        <begin position="7"/>
        <end position="25"/>
    </location>
</feature>
<dbReference type="RefSeq" id="WP_195898058.1">
    <property type="nucleotide sequence ID" value="NZ_JADOGI010000083.1"/>
</dbReference>
<dbReference type="Proteomes" id="UP000605361">
    <property type="component" value="Unassembled WGS sequence"/>
</dbReference>
<organism evidence="2 3">
    <name type="scientific">Nonomuraea cypriaca</name>
    <dbReference type="NCBI Taxonomy" id="1187855"/>
    <lineage>
        <taxon>Bacteria</taxon>
        <taxon>Bacillati</taxon>
        <taxon>Actinomycetota</taxon>
        <taxon>Actinomycetes</taxon>
        <taxon>Streptosporangiales</taxon>
        <taxon>Streptosporangiaceae</taxon>
        <taxon>Nonomuraea</taxon>
    </lineage>
</organism>
<evidence type="ECO:0000256" key="1">
    <source>
        <dbReference type="SAM" id="MobiDB-lite"/>
    </source>
</evidence>
<evidence type="ECO:0008006" key="4">
    <source>
        <dbReference type="Google" id="ProtNLM"/>
    </source>
</evidence>
<dbReference type="EMBL" id="JADOGI010000083">
    <property type="protein sequence ID" value="MBF8189117.1"/>
    <property type="molecule type" value="Genomic_DNA"/>
</dbReference>
<gene>
    <name evidence="2" type="ORF">ITP53_25965</name>
</gene>
<sequence>MPGPLPKADKTRRNKPRTLDARNGEVPEAPENLPDYLLPAWIAYWGSAAASLIDVDSDLVLVARLFRAYAAIDEATSRLEEEFSTAAINTFVKLSAEARMLENALGCSPRSRAALGVTSSDSNGSLDDYL</sequence>
<feature type="region of interest" description="Disordered" evidence="1">
    <location>
        <begin position="1"/>
        <end position="32"/>
    </location>
</feature>